<feature type="domain" description="C2H2-type" evidence="12">
    <location>
        <begin position="51"/>
        <end position="80"/>
    </location>
</feature>
<dbReference type="Proteomes" id="UP000033483">
    <property type="component" value="Unassembled WGS sequence"/>
</dbReference>
<dbReference type="PANTHER" id="PTHR46095:SF1">
    <property type="entry name" value="ZINC FINGER PROTEIN 593"/>
    <property type="match status" value="1"/>
</dbReference>
<dbReference type="InterPro" id="IPR003604">
    <property type="entry name" value="Matrin/U1-like-C_Znf_C2H2"/>
</dbReference>
<evidence type="ECO:0000256" key="6">
    <source>
        <dbReference type="ARBA" id="ARBA00022771"/>
    </source>
</evidence>
<evidence type="ECO:0000256" key="5">
    <source>
        <dbReference type="ARBA" id="ARBA00022723"/>
    </source>
</evidence>
<reference evidence="13 14" key="1">
    <citation type="submission" date="2015-03" db="EMBL/GenBank/DDBJ databases">
        <authorList>
            <person name="Radwan O."/>
            <person name="Al-Naeli F.A."/>
            <person name="Rendon G.A."/>
            <person name="Fields C."/>
        </authorList>
    </citation>
    <scope>NUCLEOTIDE SEQUENCE [LARGE SCALE GENOMIC DNA]</scope>
    <source>
        <strain evidence="13">CR-DP1</strain>
    </source>
</reference>
<keyword evidence="8" id="KW-0539">Nucleus</keyword>
<evidence type="ECO:0000256" key="3">
    <source>
        <dbReference type="ARBA" id="ARBA00022490"/>
    </source>
</evidence>
<dbReference type="InterPro" id="IPR051879">
    <property type="entry name" value="C2H2-ZF_Maturation_Protein"/>
</dbReference>
<keyword evidence="6 10" id="KW-0863">Zinc-finger</keyword>
<dbReference type="Pfam" id="PF12171">
    <property type="entry name" value="zf-C2H2_jaz"/>
    <property type="match status" value="1"/>
</dbReference>
<evidence type="ECO:0000256" key="4">
    <source>
        <dbReference type="ARBA" id="ARBA00022517"/>
    </source>
</evidence>
<dbReference type="GO" id="GO:0003676">
    <property type="term" value="F:nucleic acid binding"/>
    <property type="evidence" value="ECO:0007669"/>
    <property type="project" value="InterPro"/>
</dbReference>
<proteinExistence type="inferred from homology"/>
<protein>
    <recommendedName>
        <fullName evidence="12">C2H2-type domain-containing protein</fullName>
    </recommendedName>
</protein>
<dbReference type="InterPro" id="IPR036236">
    <property type="entry name" value="Znf_C2H2_sf"/>
</dbReference>
<organism evidence="13 14">
    <name type="scientific">Thielaviopsis punctulata</name>
    <dbReference type="NCBI Taxonomy" id="72032"/>
    <lineage>
        <taxon>Eukaryota</taxon>
        <taxon>Fungi</taxon>
        <taxon>Dikarya</taxon>
        <taxon>Ascomycota</taxon>
        <taxon>Pezizomycotina</taxon>
        <taxon>Sordariomycetes</taxon>
        <taxon>Hypocreomycetidae</taxon>
        <taxon>Microascales</taxon>
        <taxon>Ceratocystidaceae</taxon>
        <taxon>Thielaviopsis</taxon>
    </lineage>
</organism>
<dbReference type="OrthoDB" id="24683at2759"/>
<dbReference type="InterPro" id="IPR022755">
    <property type="entry name" value="Znf_C2H2_jaz"/>
</dbReference>
<keyword evidence="5" id="KW-0479">Metal-binding</keyword>
<dbReference type="PANTHER" id="PTHR46095">
    <property type="entry name" value="ZINC FINGER PROTEIN 593"/>
    <property type="match status" value="1"/>
</dbReference>
<dbReference type="InterPro" id="IPR013087">
    <property type="entry name" value="Znf_C2H2_type"/>
</dbReference>
<name>A0A0F4ZA94_9PEZI</name>
<dbReference type="GO" id="GO:0008270">
    <property type="term" value="F:zinc ion binding"/>
    <property type="evidence" value="ECO:0007669"/>
    <property type="project" value="UniProtKB-KW"/>
</dbReference>
<dbReference type="SMART" id="SM00451">
    <property type="entry name" value="ZnF_U1"/>
    <property type="match status" value="1"/>
</dbReference>
<evidence type="ECO:0000256" key="2">
    <source>
        <dbReference type="ARBA" id="ARBA00004496"/>
    </source>
</evidence>
<evidence type="ECO:0000313" key="13">
    <source>
        <dbReference type="EMBL" id="KKA27190.1"/>
    </source>
</evidence>
<keyword evidence="3" id="KW-0963">Cytoplasm</keyword>
<dbReference type="GO" id="GO:0005634">
    <property type="term" value="C:nucleus"/>
    <property type="evidence" value="ECO:0007669"/>
    <property type="project" value="UniProtKB-SubCell"/>
</dbReference>
<evidence type="ECO:0000256" key="1">
    <source>
        <dbReference type="ARBA" id="ARBA00004123"/>
    </source>
</evidence>
<gene>
    <name evidence="13" type="ORF">TD95_002113</name>
</gene>
<evidence type="ECO:0000256" key="10">
    <source>
        <dbReference type="PROSITE-ProRule" id="PRU00042"/>
    </source>
</evidence>
<keyword evidence="4" id="KW-0690">Ribosome biogenesis</keyword>
<dbReference type="PROSITE" id="PS00028">
    <property type="entry name" value="ZINC_FINGER_C2H2_1"/>
    <property type="match status" value="1"/>
</dbReference>
<sequence>MGGTFAKRTITKTRRKTRDIDQIKADMLSAKHLAQFMSTKAAEDLPGLGRHYCVECAKWFETEVSLVGHRKGKPHRRRVKALAEEPYTQKEAEAAVGISVDNKGPKSMANGSDDIEMDS</sequence>
<dbReference type="AlphaFoldDB" id="A0A0F4ZA94"/>
<comment type="subcellular location">
    <subcellularLocation>
        <location evidence="2">Cytoplasm</location>
    </subcellularLocation>
    <subcellularLocation>
        <location evidence="1">Nucleus</location>
    </subcellularLocation>
</comment>
<keyword evidence="14" id="KW-1185">Reference proteome</keyword>
<evidence type="ECO:0000259" key="12">
    <source>
        <dbReference type="PROSITE" id="PS50157"/>
    </source>
</evidence>
<dbReference type="PROSITE" id="PS50157">
    <property type="entry name" value="ZINC_FINGER_C2H2_2"/>
    <property type="match status" value="1"/>
</dbReference>
<evidence type="ECO:0000313" key="14">
    <source>
        <dbReference type="Proteomes" id="UP000033483"/>
    </source>
</evidence>
<keyword evidence="7" id="KW-0862">Zinc</keyword>
<evidence type="ECO:0000256" key="11">
    <source>
        <dbReference type="SAM" id="MobiDB-lite"/>
    </source>
</evidence>
<dbReference type="FunFam" id="3.30.160.60:FF:000299">
    <property type="entry name" value="Zinc finger protein 593"/>
    <property type="match status" value="1"/>
</dbReference>
<accession>A0A0F4ZA94</accession>
<dbReference type="GO" id="GO:0043021">
    <property type="term" value="F:ribonucleoprotein complex binding"/>
    <property type="evidence" value="ECO:0007669"/>
    <property type="project" value="UniProtKB-ARBA"/>
</dbReference>
<comment type="similarity">
    <text evidence="9">Belongs to the ZNF593/BUD20 C2H2-type zinc-finger protein family.</text>
</comment>
<dbReference type="SUPFAM" id="SSF57667">
    <property type="entry name" value="beta-beta-alpha zinc fingers"/>
    <property type="match status" value="1"/>
</dbReference>
<dbReference type="GO" id="GO:0042254">
    <property type="term" value="P:ribosome biogenesis"/>
    <property type="evidence" value="ECO:0007669"/>
    <property type="project" value="UniProtKB-KW"/>
</dbReference>
<comment type="caution">
    <text evidence="13">The sequence shown here is derived from an EMBL/GenBank/DDBJ whole genome shotgun (WGS) entry which is preliminary data.</text>
</comment>
<evidence type="ECO:0000256" key="7">
    <source>
        <dbReference type="ARBA" id="ARBA00022833"/>
    </source>
</evidence>
<evidence type="ECO:0000256" key="9">
    <source>
        <dbReference type="ARBA" id="ARBA00038064"/>
    </source>
</evidence>
<dbReference type="EMBL" id="LAEV01001859">
    <property type="protein sequence ID" value="KKA27190.1"/>
    <property type="molecule type" value="Genomic_DNA"/>
</dbReference>
<feature type="region of interest" description="Disordered" evidence="11">
    <location>
        <begin position="97"/>
        <end position="119"/>
    </location>
</feature>
<dbReference type="GO" id="GO:0005737">
    <property type="term" value="C:cytoplasm"/>
    <property type="evidence" value="ECO:0007669"/>
    <property type="project" value="UniProtKB-SubCell"/>
</dbReference>
<dbReference type="Gene3D" id="3.30.160.60">
    <property type="entry name" value="Classic Zinc Finger"/>
    <property type="match status" value="1"/>
</dbReference>
<evidence type="ECO:0000256" key="8">
    <source>
        <dbReference type="ARBA" id="ARBA00023242"/>
    </source>
</evidence>